<evidence type="ECO:0000256" key="3">
    <source>
        <dbReference type="ARBA" id="ARBA00022692"/>
    </source>
</evidence>
<dbReference type="RefSeq" id="WP_343822863.1">
    <property type="nucleotide sequence ID" value="NZ_BAAACI010000001.1"/>
</dbReference>
<comment type="caution">
    <text evidence="7">The sequence shown here is derived from an EMBL/GenBank/DDBJ whole genome shotgun (WGS) entry which is preliminary data.</text>
</comment>
<sequence>MNFFIGTLEQGLIFAIGALGVYITYTILDFPDLSVDGTFSLGAAITTAFILKDINPFLSLGLAFIGGAIGGLVTGILHVNLKITNLLSGILVMIGLYSINLRVMGKANLPIFNKANIFSNNIPVVVTLLLMVLVVKLLMDILFKTKFGFILRATGDNDTLVTSLGVNKGIMKIVGLMISNGLVALSGAIMAQYQRFSDISMGNGFIVFGLASIILGQSVFKNSRLLKGTTVVIIGAFLYKLSIGVALNLGFPPTDLKLITSLMVVIAIVMNDNNILNKLKFSSKGRGNLNA</sequence>
<feature type="transmembrane region" description="Helical" evidence="6">
    <location>
        <begin position="12"/>
        <end position="28"/>
    </location>
</feature>
<evidence type="ECO:0000256" key="4">
    <source>
        <dbReference type="ARBA" id="ARBA00022989"/>
    </source>
</evidence>
<keyword evidence="3 6" id="KW-0812">Transmembrane</keyword>
<feature type="transmembrane region" description="Helical" evidence="6">
    <location>
        <begin position="173"/>
        <end position="193"/>
    </location>
</feature>
<evidence type="ECO:0000256" key="6">
    <source>
        <dbReference type="SAM" id="Phobius"/>
    </source>
</evidence>
<name>A0ABN1KGI8_CLOSU</name>
<feature type="transmembrane region" description="Helical" evidence="6">
    <location>
        <begin position="86"/>
        <end position="104"/>
    </location>
</feature>
<keyword evidence="2" id="KW-1003">Cell membrane</keyword>
<comment type="subcellular location">
    <subcellularLocation>
        <location evidence="1">Cell membrane</location>
        <topology evidence="1">Multi-pass membrane protein</topology>
    </subcellularLocation>
</comment>
<accession>A0ABN1KGI8</accession>
<dbReference type="Pfam" id="PF02653">
    <property type="entry name" value="BPD_transp_2"/>
    <property type="match status" value="1"/>
</dbReference>
<evidence type="ECO:0000256" key="2">
    <source>
        <dbReference type="ARBA" id="ARBA00022475"/>
    </source>
</evidence>
<dbReference type="CDD" id="cd06574">
    <property type="entry name" value="TM_PBP1_branched-chain-AA_like"/>
    <property type="match status" value="1"/>
</dbReference>
<feature type="transmembrane region" description="Helical" evidence="6">
    <location>
        <begin position="232"/>
        <end position="252"/>
    </location>
</feature>
<feature type="transmembrane region" description="Helical" evidence="6">
    <location>
        <begin position="199"/>
        <end position="220"/>
    </location>
</feature>
<keyword evidence="5 6" id="KW-0472">Membrane</keyword>
<keyword evidence="4 6" id="KW-1133">Transmembrane helix</keyword>
<dbReference type="PANTHER" id="PTHR32196:SF69">
    <property type="entry name" value="BRANCHED-CHAIN AMINO ACID TRANSPORT SYSTEM, PERMEASE PROTEIN"/>
    <property type="match status" value="1"/>
</dbReference>
<evidence type="ECO:0000313" key="7">
    <source>
        <dbReference type="EMBL" id="GAA0765607.1"/>
    </source>
</evidence>
<feature type="transmembrane region" description="Helical" evidence="6">
    <location>
        <begin position="57"/>
        <end position="79"/>
    </location>
</feature>
<dbReference type="InterPro" id="IPR001851">
    <property type="entry name" value="ABC_transp_permease"/>
</dbReference>
<dbReference type="EMBL" id="BAAACI010000001">
    <property type="protein sequence ID" value="GAA0765607.1"/>
    <property type="molecule type" value="Genomic_DNA"/>
</dbReference>
<dbReference type="PANTHER" id="PTHR32196">
    <property type="entry name" value="ABC TRANSPORTER PERMEASE PROTEIN YPHD-RELATED-RELATED"/>
    <property type="match status" value="1"/>
</dbReference>
<organism evidence="7 8">
    <name type="scientific">Clostridium subterminale</name>
    <dbReference type="NCBI Taxonomy" id="1550"/>
    <lineage>
        <taxon>Bacteria</taxon>
        <taxon>Bacillati</taxon>
        <taxon>Bacillota</taxon>
        <taxon>Clostridia</taxon>
        <taxon>Eubacteriales</taxon>
        <taxon>Clostridiaceae</taxon>
        <taxon>Clostridium</taxon>
    </lineage>
</organism>
<gene>
    <name evidence="7" type="ORF">GCM10008908_02370</name>
</gene>
<evidence type="ECO:0000256" key="5">
    <source>
        <dbReference type="ARBA" id="ARBA00023136"/>
    </source>
</evidence>
<protein>
    <submittedName>
        <fullName evidence="7">ABC transporter permease</fullName>
    </submittedName>
</protein>
<dbReference type="Proteomes" id="UP001501047">
    <property type="component" value="Unassembled WGS sequence"/>
</dbReference>
<keyword evidence="8" id="KW-1185">Reference proteome</keyword>
<reference evidence="7 8" key="1">
    <citation type="journal article" date="2019" name="Int. J. Syst. Evol. Microbiol.">
        <title>The Global Catalogue of Microorganisms (GCM) 10K type strain sequencing project: providing services to taxonomists for standard genome sequencing and annotation.</title>
        <authorList>
            <consortium name="The Broad Institute Genomics Platform"/>
            <consortium name="The Broad Institute Genome Sequencing Center for Infectious Disease"/>
            <person name="Wu L."/>
            <person name="Ma J."/>
        </authorList>
    </citation>
    <scope>NUCLEOTIDE SEQUENCE [LARGE SCALE GENOMIC DNA]</scope>
    <source>
        <strain evidence="7 8">JCM 1417</strain>
    </source>
</reference>
<feature type="transmembrane region" description="Helical" evidence="6">
    <location>
        <begin position="124"/>
        <end position="143"/>
    </location>
</feature>
<proteinExistence type="predicted"/>
<feature type="transmembrane region" description="Helical" evidence="6">
    <location>
        <begin position="33"/>
        <end position="51"/>
    </location>
</feature>
<evidence type="ECO:0000313" key="8">
    <source>
        <dbReference type="Proteomes" id="UP001501047"/>
    </source>
</evidence>
<evidence type="ECO:0000256" key="1">
    <source>
        <dbReference type="ARBA" id="ARBA00004651"/>
    </source>
</evidence>